<evidence type="ECO:0000313" key="3">
    <source>
        <dbReference type="Proteomes" id="UP000304840"/>
    </source>
</evidence>
<evidence type="ECO:0000313" key="2">
    <source>
        <dbReference type="EMBL" id="QCV57125.1"/>
    </source>
</evidence>
<dbReference type="InterPro" id="IPR029044">
    <property type="entry name" value="Nucleotide-diphossugar_trans"/>
</dbReference>
<dbReference type="EMBL" id="CP010992">
    <property type="protein sequence ID" value="QCV57125.1"/>
    <property type="molecule type" value="Genomic_DNA"/>
</dbReference>
<evidence type="ECO:0000259" key="1">
    <source>
        <dbReference type="Pfam" id="PF00535"/>
    </source>
</evidence>
<dbReference type="Gene3D" id="3.90.550.10">
    <property type="entry name" value="Spore Coat Polysaccharide Biosynthesis Protein SpsA, Chain A"/>
    <property type="match status" value="1"/>
</dbReference>
<dbReference type="AlphaFoldDB" id="A0AAJ3ZKM7"/>
<dbReference type="RefSeq" id="WP_014164705.1">
    <property type="nucleotide sequence ID" value="NZ_CP018912.1"/>
</dbReference>
<reference evidence="2 3" key="2">
    <citation type="submission" date="2019-05" db="EMBL/GenBank/DDBJ databases">
        <authorList>
            <person name="Ravantti J.J."/>
        </authorList>
    </citation>
    <scope>NUCLEOTIDE SEQUENCE [LARGE SCALE GENOMIC DNA]</scope>
    <source>
        <strain evidence="2 3">B185</strain>
    </source>
</reference>
<dbReference type="PANTHER" id="PTHR22916">
    <property type="entry name" value="GLYCOSYLTRANSFERASE"/>
    <property type="match status" value="1"/>
</dbReference>
<reference evidence="3" key="1">
    <citation type="submission" date="2016-03" db="EMBL/GenBank/DDBJ databases">
        <title>Flavobacterium columnare strain B185, complete genome.</title>
        <authorList>
            <person name="Sundberg L.-R."/>
            <person name="Papponen P."/>
            <person name="Laanto E."/>
        </authorList>
    </citation>
    <scope>NUCLEOTIDE SEQUENCE [LARGE SCALE GENOMIC DNA]</scope>
    <source>
        <strain evidence="3">B185</strain>
    </source>
</reference>
<name>A0AAJ3ZKM7_9FLAO</name>
<sequence length="316" mass="36760">MQKNMLMFSVIIPLYNKEDYIYNSLVSVINQTYTHFEIIIVNDGSTDKSLEIVKTINDSRIKIFEQTNKGVSSARNLGIKNAKGSLIAFLDADDIWEKNHLEEIQQLYSLYPNCGMYCSRYLMKISKKKSIPIRYSYEIPNDYKGILTDYFKTSLIYRVGLPSAVVIPKILFELGFSFNNNVSSGQDLELFTQIALSYPVAITSCYTIEYNFIVNNQLSKTPITQKKLCNLEQFNAAENNNNSLKQFLDVYRKEYSLHFKMAKDFKQAKDYYNKISSNNISWKFRILFHLPRIVLLSLLVSKRFLKSKGFDFTIYN</sequence>
<dbReference type="Pfam" id="PF00535">
    <property type="entry name" value="Glycos_transf_2"/>
    <property type="match status" value="1"/>
</dbReference>
<dbReference type="GO" id="GO:0016758">
    <property type="term" value="F:hexosyltransferase activity"/>
    <property type="evidence" value="ECO:0007669"/>
    <property type="project" value="UniProtKB-ARBA"/>
</dbReference>
<dbReference type="InterPro" id="IPR001173">
    <property type="entry name" value="Glyco_trans_2-like"/>
</dbReference>
<dbReference type="Proteomes" id="UP000304840">
    <property type="component" value="Chromosome"/>
</dbReference>
<protein>
    <submittedName>
        <fullName evidence="2">Glycosyltransferase family 2 protein</fullName>
    </submittedName>
</protein>
<gene>
    <name evidence="2" type="ORF">UN65_14760</name>
</gene>
<organism evidence="2 3">
    <name type="scientific">Flavobacterium columnare</name>
    <dbReference type="NCBI Taxonomy" id="996"/>
    <lineage>
        <taxon>Bacteria</taxon>
        <taxon>Pseudomonadati</taxon>
        <taxon>Bacteroidota</taxon>
        <taxon>Flavobacteriia</taxon>
        <taxon>Flavobacteriales</taxon>
        <taxon>Flavobacteriaceae</taxon>
        <taxon>Flavobacterium</taxon>
    </lineage>
</organism>
<feature type="domain" description="Glycosyltransferase 2-like" evidence="1">
    <location>
        <begin position="9"/>
        <end position="124"/>
    </location>
</feature>
<accession>A0AAJ3ZKM7</accession>
<dbReference type="SUPFAM" id="SSF53448">
    <property type="entry name" value="Nucleotide-diphospho-sugar transferases"/>
    <property type="match status" value="1"/>
</dbReference>
<proteinExistence type="predicted"/>
<dbReference type="PANTHER" id="PTHR22916:SF3">
    <property type="entry name" value="UDP-GLCNAC:BETAGAL BETA-1,3-N-ACETYLGLUCOSAMINYLTRANSFERASE-LIKE PROTEIN 1"/>
    <property type="match status" value="1"/>
</dbReference>
<dbReference type="CDD" id="cd00761">
    <property type="entry name" value="Glyco_tranf_GTA_type"/>
    <property type="match status" value="1"/>
</dbReference>